<accession>A0A327WEJ4</accession>
<dbReference type="Gene3D" id="1.25.40.10">
    <property type="entry name" value="Tetratricopeptide repeat domain"/>
    <property type="match status" value="2"/>
</dbReference>
<feature type="transmembrane region" description="Helical" evidence="4">
    <location>
        <begin position="333"/>
        <end position="354"/>
    </location>
</feature>
<keyword evidence="4" id="KW-0472">Membrane</keyword>
<dbReference type="SUPFAM" id="SSF46894">
    <property type="entry name" value="C-terminal effector domain of the bipartite response regulators"/>
    <property type="match status" value="1"/>
</dbReference>
<dbReference type="Proteomes" id="UP000249819">
    <property type="component" value="Unassembled WGS sequence"/>
</dbReference>
<keyword evidence="7" id="KW-1185">Reference proteome</keyword>
<evidence type="ECO:0000256" key="4">
    <source>
        <dbReference type="SAM" id="Phobius"/>
    </source>
</evidence>
<evidence type="ECO:0000256" key="1">
    <source>
        <dbReference type="ARBA" id="ARBA00022737"/>
    </source>
</evidence>
<keyword evidence="4" id="KW-0812">Transmembrane</keyword>
<dbReference type="Pfam" id="PF07719">
    <property type="entry name" value="TPR_2"/>
    <property type="match status" value="1"/>
</dbReference>
<dbReference type="InterPro" id="IPR011990">
    <property type="entry name" value="TPR-like_helical_dom_sf"/>
</dbReference>
<feature type="repeat" description="TPR" evidence="3">
    <location>
        <begin position="184"/>
        <end position="217"/>
    </location>
</feature>
<keyword evidence="5" id="KW-0732">Signal</keyword>
<dbReference type="GO" id="GO:0003677">
    <property type="term" value="F:DNA binding"/>
    <property type="evidence" value="ECO:0007669"/>
    <property type="project" value="InterPro"/>
</dbReference>
<feature type="chain" id="PRO_5016459672" evidence="5">
    <location>
        <begin position="23"/>
        <end position="524"/>
    </location>
</feature>
<evidence type="ECO:0000256" key="2">
    <source>
        <dbReference type="ARBA" id="ARBA00022803"/>
    </source>
</evidence>
<evidence type="ECO:0000256" key="5">
    <source>
        <dbReference type="SAM" id="SignalP"/>
    </source>
</evidence>
<keyword evidence="2 3" id="KW-0802">TPR repeat</keyword>
<dbReference type="PROSITE" id="PS50005">
    <property type="entry name" value="TPR"/>
    <property type="match status" value="2"/>
</dbReference>
<dbReference type="EMBL" id="QLMA01000001">
    <property type="protein sequence ID" value="RAJ87981.1"/>
    <property type="molecule type" value="Genomic_DNA"/>
</dbReference>
<keyword evidence="4" id="KW-1133">Transmembrane helix</keyword>
<protein>
    <submittedName>
        <fullName evidence="6">Tetratricopeptide repeat protein</fullName>
    </submittedName>
</protein>
<name>A0A327WEJ4_9BACT</name>
<dbReference type="RefSeq" id="WP_111590642.1">
    <property type="nucleotide sequence ID" value="NZ_QLMA01000001.1"/>
</dbReference>
<dbReference type="InterPro" id="IPR019734">
    <property type="entry name" value="TPR_rpt"/>
</dbReference>
<dbReference type="SMART" id="SM00028">
    <property type="entry name" value="TPR"/>
    <property type="match status" value="6"/>
</dbReference>
<comment type="caution">
    <text evidence="6">The sequence shown here is derived from an EMBL/GenBank/DDBJ whole genome shotgun (WGS) entry which is preliminary data.</text>
</comment>
<sequence length="524" mass="59984">MYRYCKWLWFCLLIFIFPVAYGQTTSFPAIDQASRLGRAFPDSAFQLLRVLHDAAAAAHDDVQTAACLQQMGKICTDQGNYSKALEYFQQAEQLLPASATQLQAANYNELGQLYYHNINKAAARQMHLRALELYGKIGDTRGMAATYGHIGHLYEKVQQPDSAFYFQRLALAAYESVHDNDGIAGIYENLGSIYEDQEAYDSALVCFNKALAIYETNHDKIGSIEVVNNIGDIYRKTNRYQQSMVYSRQALDMAKATGNKYQQAAACKDIAQNFHLLGQHDSAYLYMEQSRKLSLSIYSDQNNRQMNFLRILYDINRKNQEIMKLENSHRLNVIIYSALAAVLVLLVVVGLLVISRQKLKIAQQRVVTAKNEEIQLTQKDQLEINSKKLASHTLQVIQRNQFMDELKDSISGIVKDEKRDNKKQLQQLVLRIEQNQHQENQWEEFNGIFNQVHESFFEKLNGVCPDLTPNDIKLVALHKMNINSRDMATILGISQDSLRVARYRVRKKLNLPEGDTLMTFAQHL</sequence>
<dbReference type="Pfam" id="PF13374">
    <property type="entry name" value="TPR_10"/>
    <property type="match status" value="1"/>
</dbReference>
<feature type="repeat" description="TPR" evidence="3">
    <location>
        <begin position="65"/>
        <end position="98"/>
    </location>
</feature>
<organism evidence="6 7">
    <name type="scientific">Chitinophaga dinghuensis</name>
    <dbReference type="NCBI Taxonomy" id="1539050"/>
    <lineage>
        <taxon>Bacteria</taxon>
        <taxon>Pseudomonadati</taxon>
        <taxon>Bacteroidota</taxon>
        <taxon>Chitinophagia</taxon>
        <taxon>Chitinophagales</taxon>
        <taxon>Chitinophagaceae</taxon>
        <taxon>Chitinophaga</taxon>
    </lineage>
</organism>
<evidence type="ECO:0000256" key="3">
    <source>
        <dbReference type="PROSITE-ProRule" id="PRU00339"/>
    </source>
</evidence>
<evidence type="ECO:0000313" key="6">
    <source>
        <dbReference type="EMBL" id="RAJ87981.1"/>
    </source>
</evidence>
<dbReference type="InterPro" id="IPR016032">
    <property type="entry name" value="Sig_transdc_resp-reg_C-effctor"/>
</dbReference>
<keyword evidence="1" id="KW-0677">Repeat</keyword>
<dbReference type="SUPFAM" id="SSF48452">
    <property type="entry name" value="TPR-like"/>
    <property type="match status" value="2"/>
</dbReference>
<dbReference type="GO" id="GO:0006355">
    <property type="term" value="P:regulation of DNA-templated transcription"/>
    <property type="evidence" value="ECO:0007669"/>
    <property type="project" value="InterPro"/>
</dbReference>
<reference evidence="6 7" key="1">
    <citation type="submission" date="2018-06" db="EMBL/GenBank/DDBJ databases">
        <title>Genomic Encyclopedia of Archaeal and Bacterial Type Strains, Phase II (KMG-II): from individual species to whole genera.</title>
        <authorList>
            <person name="Goeker M."/>
        </authorList>
    </citation>
    <scope>NUCLEOTIDE SEQUENCE [LARGE SCALE GENOMIC DNA]</scope>
    <source>
        <strain evidence="6 7">DSM 29821</strain>
    </source>
</reference>
<dbReference type="InterPro" id="IPR013105">
    <property type="entry name" value="TPR_2"/>
</dbReference>
<dbReference type="PANTHER" id="PTHR10098">
    <property type="entry name" value="RAPSYN-RELATED"/>
    <property type="match status" value="1"/>
</dbReference>
<dbReference type="AlphaFoldDB" id="A0A327WEJ4"/>
<dbReference type="Pfam" id="PF13424">
    <property type="entry name" value="TPR_12"/>
    <property type="match status" value="1"/>
</dbReference>
<feature type="signal peptide" evidence="5">
    <location>
        <begin position="1"/>
        <end position="22"/>
    </location>
</feature>
<gene>
    <name evidence="6" type="ORF">CLV59_101746</name>
</gene>
<evidence type="ECO:0000313" key="7">
    <source>
        <dbReference type="Proteomes" id="UP000249819"/>
    </source>
</evidence>
<proteinExistence type="predicted"/>
<dbReference type="OrthoDB" id="1523128at2"/>